<comment type="caution">
    <text evidence="2">The sequence shown here is derived from an EMBL/GenBank/DDBJ whole genome shotgun (WGS) entry which is preliminary data.</text>
</comment>
<dbReference type="AlphaFoldDB" id="A0A4Y8ZWR2"/>
<dbReference type="Proteomes" id="UP000298213">
    <property type="component" value="Unassembled WGS sequence"/>
</dbReference>
<dbReference type="EMBL" id="SPDV01000003">
    <property type="protein sequence ID" value="TFI59812.1"/>
    <property type="molecule type" value="Genomic_DNA"/>
</dbReference>
<keyword evidence="3" id="KW-1185">Reference proteome</keyword>
<organism evidence="2 3">
    <name type="scientific">Sphingomonas parva</name>
    <dbReference type="NCBI Taxonomy" id="2555898"/>
    <lineage>
        <taxon>Bacteria</taxon>
        <taxon>Pseudomonadati</taxon>
        <taxon>Pseudomonadota</taxon>
        <taxon>Alphaproteobacteria</taxon>
        <taxon>Sphingomonadales</taxon>
        <taxon>Sphingomonadaceae</taxon>
        <taxon>Sphingomonas</taxon>
    </lineage>
</organism>
<feature type="compositionally biased region" description="Low complexity" evidence="1">
    <location>
        <begin position="15"/>
        <end position="28"/>
    </location>
</feature>
<sequence>MSEDPPQKGGRRRGAASPSRRAMSAAPHRAVHPLPASDEALAQARWIYALNARRMEILGAELCVDPAWNMLLDLFISAGQGRELSVSAACIGSLASYSTAMRYVNLLVDVGLVERKPDASDRRRSYLSLTDSGRAAMAKLLACPAAHGS</sequence>
<reference evidence="2 3" key="1">
    <citation type="submission" date="2019-03" db="EMBL/GenBank/DDBJ databases">
        <title>Genome sequence of Sphingomonas sp. 17J27-24.</title>
        <authorList>
            <person name="Kim M."/>
            <person name="Maeng S."/>
            <person name="Sathiyaraj S."/>
        </authorList>
    </citation>
    <scope>NUCLEOTIDE SEQUENCE [LARGE SCALE GENOMIC DNA]</scope>
    <source>
        <strain evidence="2 3">17J27-24</strain>
    </source>
</reference>
<dbReference type="SUPFAM" id="SSF46785">
    <property type="entry name" value="Winged helix' DNA-binding domain"/>
    <property type="match status" value="1"/>
</dbReference>
<gene>
    <name evidence="2" type="ORF">E2493_02970</name>
</gene>
<evidence type="ECO:0000313" key="3">
    <source>
        <dbReference type="Proteomes" id="UP000298213"/>
    </source>
</evidence>
<dbReference type="InterPro" id="IPR036388">
    <property type="entry name" value="WH-like_DNA-bd_sf"/>
</dbReference>
<evidence type="ECO:0008006" key="4">
    <source>
        <dbReference type="Google" id="ProtNLM"/>
    </source>
</evidence>
<dbReference type="InterPro" id="IPR036390">
    <property type="entry name" value="WH_DNA-bd_sf"/>
</dbReference>
<name>A0A4Y8ZWR2_9SPHN</name>
<evidence type="ECO:0000313" key="2">
    <source>
        <dbReference type="EMBL" id="TFI59812.1"/>
    </source>
</evidence>
<feature type="region of interest" description="Disordered" evidence="1">
    <location>
        <begin position="1"/>
        <end position="30"/>
    </location>
</feature>
<dbReference type="Gene3D" id="1.10.10.10">
    <property type="entry name" value="Winged helix-like DNA-binding domain superfamily/Winged helix DNA-binding domain"/>
    <property type="match status" value="1"/>
</dbReference>
<dbReference type="OrthoDB" id="7594920at2"/>
<proteinExistence type="predicted"/>
<dbReference type="PROSITE" id="PS01117">
    <property type="entry name" value="HTH_MARR_1"/>
    <property type="match status" value="1"/>
</dbReference>
<dbReference type="InterPro" id="IPR023187">
    <property type="entry name" value="Tscrpt_reg_MarR-type_CS"/>
</dbReference>
<accession>A0A4Y8ZWR2</accession>
<protein>
    <recommendedName>
        <fullName evidence="4">MarR family transcriptional regulator</fullName>
    </recommendedName>
</protein>
<evidence type="ECO:0000256" key="1">
    <source>
        <dbReference type="SAM" id="MobiDB-lite"/>
    </source>
</evidence>